<dbReference type="Proteomes" id="UP000298652">
    <property type="component" value="Chromosome 7"/>
</dbReference>
<reference evidence="1" key="1">
    <citation type="submission" date="2019-03" db="EMBL/GenBank/DDBJ databases">
        <title>WGS assembly of Setaria viridis.</title>
        <authorList>
            <person name="Huang P."/>
            <person name="Jenkins J."/>
            <person name="Grimwood J."/>
            <person name="Barry K."/>
            <person name="Healey A."/>
            <person name="Mamidi S."/>
            <person name="Sreedasyam A."/>
            <person name="Shu S."/>
            <person name="Feldman M."/>
            <person name="Wu J."/>
            <person name="Yu Y."/>
            <person name="Chen C."/>
            <person name="Johnson J."/>
            <person name="Rokhsar D."/>
            <person name="Baxter I."/>
            <person name="Schmutz J."/>
            <person name="Brutnell T."/>
            <person name="Kellogg E."/>
        </authorList>
    </citation>
    <scope>NUCLEOTIDE SEQUENCE [LARGE SCALE GENOMIC DNA]</scope>
</reference>
<protein>
    <submittedName>
        <fullName evidence="1">Uncharacterized protein</fullName>
    </submittedName>
</protein>
<keyword evidence="2" id="KW-1185">Reference proteome</keyword>
<dbReference type="EMBL" id="CM016558">
    <property type="protein sequence ID" value="TKW06963.1"/>
    <property type="molecule type" value="Genomic_DNA"/>
</dbReference>
<dbReference type="Gramene" id="TKW06963">
    <property type="protein sequence ID" value="TKW06963"/>
    <property type="gene ID" value="SEVIR_7G275400v2"/>
</dbReference>
<evidence type="ECO:0000313" key="2">
    <source>
        <dbReference type="Proteomes" id="UP000298652"/>
    </source>
</evidence>
<organism evidence="1 2">
    <name type="scientific">Setaria viridis</name>
    <name type="common">Green bristlegrass</name>
    <name type="synonym">Setaria italica subsp. viridis</name>
    <dbReference type="NCBI Taxonomy" id="4556"/>
    <lineage>
        <taxon>Eukaryota</taxon>
        <taxon>Viridiplantae</taxon>
        <taxon>Streptophyta</taxon>
        <taxon>Embryophyta</taxon>
        <taxon>Tracheophyta</taxon>
        <taxon>Spermatophyta</taxon>
        <taxon>Magnoliopsida</taxon>
        <taxon>Liliopsida</taxon>
        <taxon>Poales</taxon>
        <taxon>Poaceae</taxon>
        <taxon>PACMAD clade</taxon>
        <taxon>Panicoideae</taxon>
        <taxon>Panicodae</taxon>
        <taxon>Paniceae</taxon>
        <taxon>Cenchrinae</taxon>
        <taxon>Setaria</taxon>
    </lineage>
</organism>
<dbReference type="AlphaFoldDB" id="A0A4U6U0I4"/>
<name>A0A4U6U0I4_SETVI</name>
<accession>A0A4U6U0I4</accession>
<gene>
    <name evidence="1" type="ORF">SEVIR_7G275400v2</name>
</gene>
<evidence type="ECO:0000313" key="1">
    <source>
        <dbReference type="EMBL" id="TKW06963.1"/>
    </source>
</evidence>
<sequence>MGTKGHELSRTKIVWGTEVSRPPACLTEIPGVMGMLSLNHLMLKQVWRRRRHIQVRRCVAGGSITNGHSQAGERSTYSGPHLPEVRHKMLMMESLDEK</sequence>
<proteinExistence type="predicted"/>